<protein>
    <submittedName>
        <fullName evidence="2">Uncharacterized protein</fullName>
    </submittedName>
</protein>
<dbReference type="EMBL" id="CAJVCH010095681">
    <property type="protein sequence ID" value="CAG7723105.1"/>
    <property type="molecule type" value="Genomic_DNA"/>
</dbReference>
<evidence type="ECO:0000313" key="3">
    <source>
        <dbReference type="Proteomes" id="UP000708208"/>
    </source>
</evidence>
<organism evidence="2 3">
    <name type="scientific">Allacma fusca</name>
    <dbReference type="NCBI Taxonomy" id="39272"/>
    <lineage>
        <taxon>Eukaryota</taxon>
        <taxon>Metazoa</taxon>
        <taxon>Ecdysozoa</taxon>
        <taxon>Arthropoda</taxon>
        <taxon>Hexapoda</taxon>
        <taxon>Collembola</taxon>
        <taxon>Symphypleona</taxon>
        <taxon>Sminthuridae</taxon>
        <taxon>Allacma</taxon>
    </lineage>
</organism>
<evidence type="ECO:0000313" key="2">
    <source>
        <dbReference type="EMBL" id="CAG7723105.1"/>
    </source>
</evidence>
<gene>
    <name evidence="2" type="ORF">AFUS01_LOCUS12209</name>
</gene>
<name>A0A8J2JW54_9HEXA</name>
<reference evidence="2" key="1">
    <citation type="submission" date="2021-06" db="EMBL/GenBank/DDBJ databases">
        <authorList>
            <person name="Hodson N. C."/>
            <person name="Mongue J. A."/>
            <person name="Jaron S. K."/>
        </authorList>
    </citation>
    <scope>NUCLEOTIDE SEQUENCE</scope>
</reference>
<feature type="compositionally biased region" description="Polar residues" evidence="1">
    <location>
        <begin position="217"/>
        <end position="230"/>
    </location>
</feature>
<accession>A0A8J2JW54</accession>
<sequence length="251" mass="27295">MKNYRFTYALGNVGQSGYPRYPSNYPYQSGYPIYYYLQYAAPVNAPTVSPSPPPLPSPQPQILQTQQKPPAVEQFSKQAVQYERPTTPTPPKPLSPVGVPSISYPVSSSSWQSYMCSVFPYLPSCQAQAQPAPLFSGYGYGSYPGYPGYQQMAQYPVYYIVQSDTRPTSNLAAPPGTVGIIKISGPTTIKSDVAGKPQPVETDAKETGKPQDVKANPVSNGDSVQESSELSAHETRSETTKQPDEKDSSSE</sequence>
<evidence type="ECO:0000256" key="1">
    <source>
        <dbReference type="SAM" id="MobiDB-lite"/>
    </source>
</evidence>
<comment type="caution">
    <text evidence="2">The sequence shown here is derived from an EMBL/GenBank/DDBJ whole genome shotgun (WGS) entry which is preliminary data.</text>
</comment>
<feature type="region of interest" description="Disordered" evidence="1">
    <location>
        <begin position="188"/>
        <end position="251"/>
    </location>
</feature>
<feature type="compositionally biased region" description="Basic and acidic residues" evidence="1">
    <location>
        <begin position="231"/>
        <end position="251"/>
    </location>
</feature>
<dbReference type="AlphaFoldDB" id="A0A8J2JW54"/>
<feature type="compositionally biased region" description="Basic and acidic residues" evidence="1">
    <location>
        <begin position="202"/>
        <end position="212"/>
    </location>
</feature>
<keyword evidence="3" id="KW-1185">Reference proteome</keyword>
<proteinExistence type="predicted"/>
<dbReference type="Proteomes" id="UP000708208">
    <property type="component" value="Unassembled WGS sequence"/>
</dbReference>